<dbReference type="EMBL" id="CADEAL010002042">
    <property type="protein sequence ID" value="CAB1437558.1"/>
    <property type="molecule type" value="Genomic_DNA"/>
</dbReference>
<gene>
    <name evidence="1" type="ORF">PLEPLA_LOCUS25601</name>
</gene>
<accession>A0A9N7YS23</accession>
<sequence>MSQIPKDAEQVPKDESKVSNEIQIQEIQTPMEIQTSANGMSWQPLKKLCRLMRACPFQYAISSPRTTSKRRHPCLSPVVRITVRARQVGFPRTLPDRASPTAYSCAVDASLETERPLRSLECHLWPNVYAGNNT</sequence>
<dbReference type="Proteomes" id="UP001153269">
    <property type="component" value="Unassembled WGS sequence"/>
</dbReference>
<proteinExistence type="predicted"/>
<evidence type="ECO:0000313" key="1">
    <source>
        <dbReference type="EMBL" id="CAB1437558.1"/>
    </source>
</evidence>
<dbReference type="AlphaFoldDB" id="A0A9N7YS23"/>
<reference evidence="1" key="1">
    <citation type="submission" date="2020-03" db="EMBL/GenBank/DDBJ databases">
        <authorList>
            <person name="Weist P."/>
        </authorList>
    </citation>
    <scope>NUCLEOTIDE SEQUENCE</scope>
</reference>
<comment type="caution">
    <text evidence="1">The sequence shown here is derived from an EMBL/GenBank/DDBJ whole genome shotgun (WGS) entry which is preliminary data.</text>
</comment>
<evidence type="ECO:0000313" key="2">
    <source>
        <dbReference type="Proteomes" id="UP001153269"/>
    </source>
</evidence>
<name>A0A9N7YS23_PLEPL</name>
<protein>
    <submittedName>
        <fullName evidence="1">Uncharacterized protein</fullName>
    </submittedName>
</protein>
<organism evidence="1 2">
    <name type="scientific">Pleuronectes platessa</name>
    <name type="common">European plaice</name>
    <dbReference type="NCBI Taxonomy" id="8262"/>
    <lineage>
        <taxon>Eukaryota</taxon>
        <taxon>Metazoa</taxon>
        <taxon>Chordata</taxon>
        <taxon>Craniata</taxon>
        <taxon>Vertebrata</taxon>
        <taxon>Euteleostomi</taxon>
        <taxon>Actinopterygii</taxon>
        <taxon>Neopterygii</taxon>
        <taxon>Teleostei</taxon>
        <taxon>Neoteleostei</taxon>
        <taxon>Acanthomorphata</taxon>
        <taxon>Carangaria</taxon>
        <taxon>Pleuronectiformes</taxon>
        <taxon>Pleuronectoidei</taxon>
        <taxon>Pleuronectidae</taxon>
        <taxon>Pleuronectes</taxon>
    </lineage>
</organism>
<keyword evidence="2" id="KW-1185">Reference proteome</keyword>